<dbReference type="GO" id="GO:0051083">
    <property type="term" value="P:'de novo' cotranslational protein folding"/>
    <property type="evidence" value="ECO:0007669"/>
    <property type="project" value="TreeGrafter"/>
</dbReference>
<dbReference type="GO" id="GO:0043335">
    <property type="term" value="P:protein unfolding"/>
    <property type="evidence" value="ECO:0007669"/>
    <property type="project" value="TreeGrafter"/>
</dbReference>
<protein>
    <recommendedName>
        <fullName evidence="4 12">Trigger factor</fullName>
        <shortName evidence="12">TF</shortName>
        <ecNumber evidence="3 12">5.2.1.8</ecNumber>
    </recommendedName>
    <alternativeName>
        <fullName evidence="11 12">PPIase</fullName>
    </alternativeName>
</protein>
<evidence type="ECO:0000256" key="10">
    <source>
        <dbReference type="ARBA" id="ARBA00024849"/>
    </source>
</evidence>
<feature type="coiled-coil region" evidence="15">
    <location>
        <begin position="128"/>
        <end position="162"/>
    </location>
</feature>
<dbReference type="InterPro" id="IPR008880">
    <property type="entry name" value="Trigger_fac_C"/>
</dbReference>
<dbReference type="SUPFAM" id="SSF54534">
    <property type="entry name" value="FKBP-like"/>
    <property type="match status" value="1"/>
</dbReference>
<comment type="function">
    <text evidence="10 12">Involved in protein export. Acts as a chaperone by maintaining the newly synthesized protein in an open conformation. Functions as a peptidyl-prolyl cis-trans isomerase.</text>
</comment>
<keyword evidence="12" id="KW-0963">Cytoplasm</keyword>
<dbReference type="Gene3D" id="1.10.3120.10">
    <property type="entry name" value="Trigger factor, C-terminal domain"/>
    <property type="match status" value="1"/>
</dbReference>
<dbReference type="GO" id="GO:0043022">
    <property type="term" value="F:ribosome binding"/>
    <property type="evidence" value="ECO:0007669"/>
    <property type="project" value="TreeGrafter"/>
</dbReference>
<keyword evidence="5 12" id="KW-0132">Cell division</keyword>
<dbReference type="FunFam" id="3.10.50.40:FF:000001">
    <property type="entry name" value="Trigger factor"/>
    <property type="match status" value="1"/>
</dbReference>
<evidence type="ECO:0000256" key="4">
    <source>
        <dbReference type="ARBA" id="ARBA00016902"/>
    </source>
</evidence>
<dbReference type="Pfam" id="PF05698">
    <property type="entry name" value="Trigger_C"/>
    <property type="match status" value="1"/>
</dbReference>
<dbReference type="InterPro" id="IPR008881">
    <property type="entry name" value="Trigger_fac_ribosome-bd_bac"/>
</dbReference>
<dbReference type="GO" id="GO:0015031">
    <property type="term" value="P:protein transport"/>
    <property type="evidence" value="ECO:0007669"/>
    <property type="project" value="UniProtKB-UniRule"/>
</dbReference>
<dbReference type="InterPro" id="IPR037041">
    <property type="entry name" value="Trigger_fac_C_sf"/>
</dbReference>
<comment type="caution">
    <text evidence="17">The sequence shown here is derived from an EMBL/GenBank/DDBJ whole genome shotgun (WGS) entry which is preliminary data.</text>
</comment>
<dbReference type="Pfam" id="PF00254">
    <property type="entry name" value="FKBP_C"/>
    <property type="match status" value="1"/>
</dbReference>
<accession>A0A6M0H1Z7</accession>
<dbReference type="Pfam" id="PF05697">
    <property type="entry name" value="Trigger_N"/>
    <property type="match status" value="1"/>
</dbReference>
<dbReference type="GO" id="GO:0044183">
    <property type="term" value="F:protein folding chaperone"/>
    <property type="evidence" value="ECO:0007669"/>
    <property type="project" value="TreeGrafter"/>
</dbReference>
<dbReference type="InterPro" id="IPR046357">
    <property type="entry name" value="PPIase_dom_sf"/>
</dbReference>
<evidence type="ECO:0000259" key="16">
    <source>
        <dbReference type="PROSITE" id="PS50059"/>
    </source>
</evidence>
<dbReference type="GO" id="GO:0005737">
    <property type="term" value="C:cytoplasm"/>
    <property type="evidence" value="ECO:0007669"/>
    <property type="project" value="UniProtKB-SubCell"/>
</dbReference>
<evidence type="ECO:0000256" key="6">
    <source>
        <dbReference type="ARBA" id="ARBA00023110"/>
    </source>
</evidence>
<keyword evidence="18" id="KW-1185">Reference proteome</keyword>
<keyword evidence="7 12" id="KW-0143">Chaperone</keyword>
<dbReference type="Gene3D" id="3.30.70.1050">
    <property type="entry name" value="Trigger factor ribosome-binding domain"/>
    <property type="match status" value="1"/>
</dbReference>
<evidence type="ECO:0000256" key="3">
    <source>
        <dbReference type="ARBA" id="ARBA00013194"/>
    </source>
</evidence>
<evidence type="ECO:0000256" key="9">
    <source>
        <dbReference type="ARBA" id="ARBA00023306"/>
    </source>
</evidence>
<keyword evidence="8 12" id="KW-0413">Isomerase</keyword>
<comment type="similarity">
    <text evidence="2 12 14">Belongs to the FKBP-type PPIase family. Tig subfamily.</text>
</comment>
<sequence length="430" mass="49057">MNVKVENLPKSVVKLTVTVEAEKFNSAVKKAFAKNSKKFNIPGFRRGKAPYAIVKKYYGESVLFEDALDIVYRETYPVALSENKINPVDYPQIEIEQIGEGKDLIYIANVPVAPEVKLGEYKGLEVKKNEYKTTDEDVENKIKEMQQKNARVEVKEKAIEKEDIAVIDFKGFVEEVPFEGGEGKDYELEIGSGTFIDNFEDQIVGLKAGDNKEVHVTFPKEYGIEELNGKEAKFEVAVKAVKTKELPAIDDEFAKEVSEFETLEELRNDIKSNLDKSNELRTEREYEEAVISAVVENATIDIPESMVNREISGMLKDLETRLQYQGLTLEKYFQFTNTNEEEFRNQMNEVATNKVKTEMVIDKIAEVEEVKATEEELKTRAEEIAKMYYGAEDAEKTAEMLMESQKVYLEVQVLAEKVRKMLVETSKATN</sequence>
<evidence type="ECO:0000313" key="17">
    <source>
        <dbReference type="EMBL" id="NEU04756.1"/>
    </source>
</evidence>
<comment type="domain">
    <text evidence="12">Consists of 3 domains; the N-terminus binds the ribosome, the middle domain has PPIase activity, while the C-terminus has intrinsic chaperone activity on its own.</text>
</comment>
<evidence type="ECO:0000256" key="12">
    <source>
        <dbReference type="HAMAP-Rule" id="MF_00303"/>
    </source>
</evidence>
<dbReference type="SUPFAM" id="SSF109998">
    <property type="entry name" value="Triger factor/SurA peptide-binding domain-like"/>
    <property type="match status" value="1"/>
</dbReference>
<dbReference type="GO" id="GO:0051301">
    <property type="term" value="P:cell division"/>
    <property type="evidence" value="ECO:0007669"/>
    <property type="project" value="UniProtKB-KW"/>
</dbReference>
<dbReference type="PROSITE" id="PS50059">
    <property type="entry name" value="FKBP_PPIASE"/>
    <property type="match status" value="1"/>
</dbReference>
<feature type="domain" description="PPIase FKBP-type" evidence="16">
    <location>
        <begin position="162"/>
        <end position="250"/>
    </location>
</feature>
<evidence type="ECO:0000256" key="7">
    <source>
        <dbReference type="ARBA" id="ARBA00023186"/>
    </source>
</evidence>
<organism evidence="17 18">
    <name type="scientific">Clostridium senegalense</name>
    <dbReference type="NCBI Taxonomy" id="1465809"/>
    <lineage>
        <taxon>Bacteria</taxon>
        <taxon>Bacillati</taxon>
        <taxon>Bacillota</taxon>
        <taxon>Clostridia</taxon>
        <taxon>Eubacteriales</taxon>
        <taxon>Clostridiaceae</taxon>
        <taxon>Clostridium</taxon>
    </lineage>
</organism>
<proteinExistence type="inferred from homology"/>
<evidence type="ECO:0000256" key="5">
    <source>
        <dbReference type="ARBA" id="ARBA00022618"/>
    </source>
</evidence>
<gene>
    <name evidence="12" type="primary">tig</name>
    <name evidence="17" type="ORF">G3M99_07800</name>
</gene>
<evidence type="ECO:0000313" key="18">
    <source>
        <dbReference type="Proteomes" id="UP000481872"/>
    </source>
</evidence>
<keyword evidence="6 12" id="KW-0697">Rotamase</keyword>
<dbReference type="Gene3D" id="3.10.50.40">
    <property type="match status" value="1"/>
</dbReference>
<dbReference type="Proteomes" id="UP000481872">
    <property type="component" value="Unassembled WGS sequence"/>
</dbReference>
<comment type="subcellular location">
    <subcellularLocation>
        <location evidence="12">Cytoplasm</location>
    </subcellularLocation>
    <text evidence="12">About half TF is bound to the ribosome near the polypeptide exit tunnel while the other half is free in the cytoplasm.</text>
</comment>
<keyword evidence="9 12" id="KW-0131">Cell cycle</keyword>
<dbReference type="PANTHER" id="PTHR30560:SF3">
    <property type="entry name" value="TRIGGER FACTOR-LIKE PROTEIN TIG, CHLOROPLASTIC"/>
    <property type="match status" value="1"/>
</dbReference>
<dbReference type="RefSeq" id="WP_061995529.1">
    <property type="nucleotide sequence ID" value="NZ_JAAGPU010000012.1"/>
</dbReference>
<evidence type="ECO:0000256" key="1">
    <source>
        <dbReference type="ARBA" id="ARBA00000971"/>
    </source>
</evidence>
<evidence type="ECO:0000256" key="2">
    <source>
        <dbReference type="ARBA" id="ARBA00005464"/>
    </source>
</evidence>
<name>A0A6M0H1Z7_9CLOT</name>
<dbReference type="AlphaFoldDB" id="A0A6M0H1Z7"/>
<dbReference type="PANTHER" id="PTHR30560">
    <property type="entry name" value="TRIGGER FACTOR CHAPERONE AND PEPTIDYL-PROLYL CIS/TRANS ISOMERASE"/>
    <property type="match status" value="1"/>
</dbReference>
<dbReference type="PIRSF" id="PIRSF003095">
    <property type="entry name" value="Trigger_factor"/>
    <property type="match status" value="1"/>
</dbReference>
<comment type="catalytic activity">
    <reaction evidence="1 12 13">
        <text>[protein]-peptidylproline (omega=180) = [protein]-peptidylproline (omega=0)</text>
        <dbReference type="Rhea" id="RHEA:16237"/>
        <dbReference type="Rhea" id="RHEA-COMP:10747"/>
        <dbReference type="Rhea" id="RHEA-COMP:10748"/>
        <dbReference type="ChEBI" id="CHEBI:83833"/>
        <dbReference type="ChEBI" id="CHEBI:83834"/>
        <dbReference type="EC" id="5.2.1.8"/>
    </reaction>
</comment>
<dbReference type="InterPro" id="IPR036611">
    <property type="entry name" value="Trigger_fac_ribosome-bd_sf"/>
</dbReference>
<dbReference type="EMBL" id="JAAGPU010000012">
    <property type="protein sequence ID" value="NEU04756.1"/>
    <property type="molecule type" value="Genomic_DNA"/>
</dbReference>
<evidence type="ECO:0000256" key="8">
    <source>
        <dbReference type="ARBA" id="ARBA00023235"/>
    </source>
</evidence>
<evidence type="ECO:0000256" key="14">
    <source>
        <dbReference type="RuleBase" id="RU003914"/>
    </source>
</evidence>
<dbReference type="InterPro" id="IPR005215">
    <property type="entry name" value="Trig_fac"/>
</dbReference>
<dbReference type="GO" id="GO:0003755">
    <property type="term" value="F:peptidyl-prolyl cis-trans isomerase activity"/>
    <property type="evidence" value="ECO:0007669"/>
    <property type="project" value="UniProtKB-UniRule"/>
</dbReference>
<dbReference type="InterPro" id="IPR027304">
    <property type="entry name" value="Trigger_fact/SurA_dom_sf"/>
</dbReference>
<dbReference type="EC" id="5.2.1.8" evidence="3 12"/>
<evidence type="ECO:0000256" key="15">
    <source>
        <dbReference type="SAM" id="Coils"/>
    </source>
</evidence>
<dbReference type="SUPFAM" id="SSF102735">
    <property type="entry name" value="Trigger factor ribosome-binding domain"/>
    <property type="match status" value="1"/>
</dbReference>
<dbReference type="InterPro" id="IPR001179">
    <property type="entry name" value="PPIase_FKBP_dom"/>
</dbReference>
<dbReference type="NCBIfam" id="TIGR00115">
    <property type="entry name" value="tig"/>
    <property type="match status" value="1"/>
</dbReference>
<reference evidence="17 18" key="1">
    <citation type="submission" date="2020-02" db="EMBL/GenBank/DDBJ databases">
        <title>Genome assembly of a novel Clostridium senegalense strain.</title>
        <authorList>
            <person name="Gupta T.B."/>
            <person name="Jauregui R."/>
            <person name="Maclean P."/>
            <person name="Nawarathana A."/>
            <person name="Brightwell G."/>
        </authorList>
    </citation>
    <scope>NUCLEOTIDE SEQUENCE [LARGE SCALE GENOMIC DNA]</scope>
    <source>
        <strain evidence="17 18">AGRFS4</strain>
    </source>
</reference>
<evidence type="ECO:0000256" key="13">
    <source>
        <dbReference type="PROSITE-ProRule" id="PRU00277"/>
    </source>
</evidence>
<evidence type="ECO:0000256" key="11">
    <source>
        <dbReference type="ARBA" id="ARBA00029986"/>
    </source>
</evidence>
<dbReference type="HAMAP" id="MF_00303">
    <property type="entry name" value="Trigger_factor_Tig"/>
    <property type="match status" value="1"/>
</dbReference>
<keyword evidence="15" id="KW-0175">Coiled coil</keyword>